<organism evidence="2 3">
    <name type="scientific">Chrysochromulina tobinii</name>
    <dbReference type="NCBI Taxonomy" id="1460289"/>
    <lineage>
        <taxon>Eukaryota</taxon>
        <taxon>Haptista</taxon>
        <taxon>Haptophyta</taxon>
        <taxon>Prymnesiophyceae</taxon>
        <taxon>Prymnesiales</taxon>
        <taxon>Chrysochromulinaceae</taxon>
        <taxon>Chrysochromulina</taxon>
    </lineage>
</organism>
<feature type="compositionally biased region" description="Acidic residues" evidence="1">
    <location>
        <begin position="811"/>
        <end position="825"/>
    </location>
</feature>
<dbReference type="EMBL" id="JWZX01002123">
    <property type="protein sequence ID" value="KOO30938.1"/>
    <property type="molecule type" value="Genomic_DNA"/>
</dbReference>
<dbReference type="OrthoDB" id="449536at2759"/>
<feature type="region of interest" description="Disordered" evidence="1">
    <location>
        <begin position="811"/>
        <end position="846"/>
    </location>
</feature>
<dbReference type="AlphaFoldDB" id="A0A0M0JXS0"/>
<dbReference type="Proteomes" id="UP000037460">
    <property type="component" value="Unassembled WGS sequence"/>
</dbReference>
<name>A0A0M0JXS0_9EUKA</name>
<protein>
    <recommendedName>
        <fullName evidence="4">NACHT domain-containing protein</fullName>
    </recommendedName>
</protein>
<keyword evidence="3" id="KW-1185">Reference proteome</keyword>
<evidence type="ECO:0000256" key="1">
    <source>
        <dbReference type="SAM" id="MobiDB-lite"/>
    </source>
</evidence>
<gene>
    <name evidence="2" type="ORF">Ctob_010921</name>
</gene>
<evidence type="ECO:0008006" key="4">
    <source>
        <dbReference type="Google" id="ProtNLM"/>
    </source>
</evidence>
<evidence type="ECO:0000313" key="2">
    <source>
        <dbReference type="EMBL" id="KOO30938.1"/>
    </source>
</evidence>
<sequence>MRALILLLDGVDEAADLKEVIEDYVCTELVPAGHPIVVTSRPEGVRLRLYKRNFVIMNLEPLSKEQQQAAIRMQLEESAFFNHLSQFSEIRQMHDKLYVTSAFPREADRLALEARKLPDRFLLDETPDAGYNPEMRNHNVHGTVCQRREAAAVAPQSEFLRELHRRWAASGLLREIDVALAHLDDFADDAAIEDAMGRVYLPAGPAASEDARLGLKLAKLLTKRRRNALLLDEAPPPAGQWSASSLWAEIMARTDEMYEIAELYKDRFDRLLRLLYARIGQRTDLEFHVSRWDPKTRREERTRLTSLMTCALKDPIRVHEKALDDYQGRFADGAPPEACVADLVRARAILSDASRFQQLCDELEKGVREELNGEVLTLRLVRGKNKFRTLDPSHFRNILLNLLLLITTRDGKTMRLLCEVELNHIFVLQYNMVAHAHEHYDFFRSHLKDYENELAVSIDFMLETRIRVFEEVGKTPVLLSLLILVLGALEKPGAKATLPSSIYELYTCAMDAAIANSLDTSTLGAAEASGAISPIELAKSMLRRIATANMLAQRRTFSLERHVLETLAPHPDELRLWRQLLHTCSNGASSPVPLVKVLAFGRQTGEFQFKHLSFQEALFVQAITRREADAFWQTDKVAAARLNDAFYTNTFRIGEGCLGHALGRQRPTWSFAHELLISGHADRGLARLHRLLPRSVSLASLTLPLNPSGDAASDFSVPISEDGPSPFWMLPSLPAPLNQSFRSARVLGAGKARVLCVRRYLVTSPLDARGTPEPWVALEPGGSQHAALPAAWFEAETGAIGLEFGCVASDEATDGAGGEDGEDGDSSSLPSSRSGSTTASATRQDSAALESDHVILRKHTQITFDQGADTPMLLQTLSLLPTDPLRLEELSVPELHALLAQLLPGSSAAGFVSSAAAGFISSSAAGFVSSVSDAYSNPFASLARFTGAAGYLEVLLLPEAARASERL</sequence>
<evidence type="ECO:0000313" key="3">
    <source>
        <dbReference type="Proteomes" id="UP000037460"/>
    </source>
</evidence>
<comment type="caution">
    <text evidence="2">The sequence shown here is derived from an EMBL/GenBank/DDBJ whole genome shotgun (WGS) entry which is preliminary data.</text>
</comment>
<accession>A0A0M0JXS0</accession>
<reference evidence="3" key="1">
    <citation type="journal article" date="2015" name="PLoS Genet.">
        <title>Genome Sequence and Transcriptome Analyses of Chrysochromulina tobin: Metabolic Tools for Enhanced Algal Fitness in the Prominent Order Prymnesiales (Haptophyceae).</title>
        <authorList>
            <person name="Hovde B.T."/>
            <person name="Deodato C.R."/>
            <person name="Hunsperger H.M."/>
            <person name="Ryken S.A."/>
            <person name="Yost W."/>
            <person name="Jha R.K."/>
            <person name="Patterson J."/>
            <person name="Monnat R.J. Jr."/>
            <person name="Barlow S.B."/>
            <person name="Starkenburg S.R."/>
            <person name="Cattolico R.A."/>
        </authorList>
    </citation>
    <scope>NUCLEOTIDE SEQUENCE</scope>
    <source>
        <strain evidence="3">CCMP291</strain>
    </source>
</reference>
<proteinExistence type="predicted"/>
<feature type="compositionally biased region" description="Low complexity" evidence="1">
    <location>
        <begin position="826"/>
        <end position="842"/>
    </location>
</feature>